<reference evidence="1" key="1">
    <citation type="journal article" date="2009" name="Environ. Microbiol.">
        <title>Dynamics of genome evolution in facultative symbionts of aphids.</title>
        <authorList>
            <person name="Degnan P.H."/>
            <person name="Leonardo T.E."/>
            <person name="Cass B.N."/>
            <person name="Hurwitz B."/>
            <person name="Stern D."/>
            <person name="Gibbs R.A."/>
            <person name="Richards S."/>
            <person name="Moran N.A."/>
        </authorList>
    </citation>
    <scope>NUCLEOTIDE SEQUENCE [LARGE SCALE GENOMIC DNA]</scope>
    <source>
        <strain evidence="1">LSR1</strain>
    </source>
</reference>
<dbReference type="STRING" id="663321.REG_1414"/>
<dbReference type="Proteomes" id="UP000005726">
    <property type="component" value="Unassembled WGS sequence"/>
</dbReference>
<dbReference type="HOGENOM" id="CLU_140900_0_0_6"/>
<proteinExistence type="predicted"/>
<accession>E0WTP4</accession>
<dbReference type="Pfam" id="PF14384">
    <property type="entry name" value="BrnA_antitoxin"/>
    <property type="match status" value="1"/>
</dbReference>
<dbReference type="eggNOG" id="COG3514">
    <property type="taxonomic scope" value="Bacteria"/>
</dbReference>
<keyword evidence="2" id="KW-1185">Reference proteome</keyword>
<gene>
    <name evidence="1" type="ORF">REG_1414</name>
</gene>
<dbReference type="AlphaFoldDB" id="E0WTP4"/>
<evidence type="ECO:0008006" key="3">
    <source>
        <dbReference type="Google" id="ProtNLM"/>
    </source>
</evidence>
<sequence length="95" mass="10848">MIIMLSTLIRPTAEEDVYLTEAAMSDDAIPLLTDEEWEAVKPKFKRGRPQAVVTKERITIRLSHDVVEKFRATGEGWQTRIDAALRDWLKTHSPG</sequence>
<evidence type="ECO:0000313" key="2">
    <source>
        <dbReference type="Proteomes" id="UP000005726"/>
    </source>
</evidence>
<dbReference type="InterPro" id="IPR025528">
    <property type="entry name" value="BrnA_antitoxin"/>
</dbReference>
<name>E0WTP4_9ENTR</name>
<evidence type="ECO:0000313" key="1">
    <source>
        <dbReference type="EMBL" id="EFL91624.1"/>
    </source>
</evidence>
<organism evidence="1 2">
    <name type="scientific">Candidatus Regiella insecticola LSR1</name>
    <dbReference type="NCBI Taxonomy" id="663321"/>
    <lineage>
        <taxon>Bacteria</taxon>
        <taxon>Pseudomonadati</taxon>
        <taxon>Pseudomonadota</taxon>
        <taxon>Gammaproteobacteria</taxon>
        <taxon>Enterobacterales</taxon>
        <taxon>Enterobacteriaceae</taxon>
        <taxon>aphid secondary symbionts</taxon>
        <taxon>Candidatus Regiella</taxon>
    </lineage>
</organism>
<protein>
    <recommendedName>
        <fullName evidence="3">Phage protein</fullName>
    </recommendedName>
</protein>
<dbReference type="EMBL" id="GL379593">
    <property type="protein sequence ID" value="EFL91624.1"/>
    <property type="molecule type" value="Genomic_DNA"/>
</dbReference>